<evidence type="ECO:0000256" key="7">
    <source>
        <dbReference type="ARBA" id="ARBA00022801"/>
    </source>
</evidence>
<dbReference type="GO" id="GO:0008843">
    <property type="term" value="F:endochitinase activity"/>
    <property type="evidence" value="ECO:0007669"/>
    <property type="project" value="UniProtKB-EC"/>
</dbReference>
<dbReference type="InterPro" id="IPR001002">
    <property type="entry name" value="Chitin-bd_1"/>
</dbReference>
<dbReference type="PANTHER" id="PTHR11177:SF402">
    <property type="entry name" value="CHITINASE"/>
    <property type="match status" value="1"/>
</dbReference>
<dbReference type="PROSITE" id="PS51910">
    <property type="entry name" value="GH18_2"/>
    <property type="match status" value="1"/>
</dbReference>
<evidence type="ECO:0000313" key="17">
    <source>
        <dbReference type="EMBL" id="RSL41356.1"/>
    </source>
</evidence>
<evidence type="ECO:0000256" key="4">
    <source>
        <dbReference type="ARBA" id="ARBA00012729"/>
    </source>
</evidence>
<feature type="domain" description="Chitin-binding type-1" evidence="15">
    <location>
        <begin position="65"/>
        <end position="110"/>
    </location>
</feature>
<keyword evidence="14" id="KW-0732">Signal</keyword>
<evidence type="ECO:0000256" key="11">
    <source>
        <dbReference type="ARBA" id="ARBA00023326"/>
    </source>
</evidence>
<dbReference type="InterPro" id="IPR029070">
    <property type="entry name" value="Chitinase_insertion_sf"/>
</dbReference>
<dbReference type="SMART" id="SM00270">
    <property type="entry name" value="ChtBD1"/>
    <property type="match status" value="3"/>
</dbReference>
<evidence type="ECO:0000256" key="9">
    <source>
        <dbReference type="ARBA" id="ARBA00023277"/>
    </source>
</evidence>
<keyword evidence="10 13" id="KW-0326">Glycosidase</keyword>
<dbReference type="InterPro" id="IPR018371">
    <property type="entry name" value="Chitin-binding_1_CS"/>
</dbReference>
<dbReference type="Proteomes" id="UP000288168">
    <property type="component" value="Unassembled WGS sequence"/>
</dbReference>
<keyword evidence="12" id="KW-1015">Disulfide bond</keyword>
<dbReference type="EMBL" id="NKCI01000424">
    <property type="protein sequence ID" value="RSL41356.1"/>
    <property type="molecule type" value="Genomic_DNA"/>
</dbReference>
<proteinExistence type="inferred from homology"/>
<feature type="chain" id="PRO_5019199665" description="chitinase" evidence="14">
    <location>
        <begin position="28"/>
        <end position="1335"/>
    </location>
</feature>
<comment type="subcellular location">
    <subcellularLocation>
        <location evidence="2">Secreted</location>
    </subcellularLocation>
</comment>
<comment type="similarity">
    <text evidence="3">Belongs to the glycosyl hydrolase 18 family. Chitinase class V subfamily.</text>
</comment>
<name>A0A428NKP8_9HYPO</name>
<dbReference type="Gene3D" id="3.20.20.80">
    <property type="entry name" value="Glycosidases"/>
    <property type="match status" value="1"/>
</dbReference>
<comment type="caution">
    <text evidence="17">The sequence shown here is derived from an EMBL/GenBank/DDBJ whole genome shotgun (WGS) entry which is preliminary data.</text>
</comment>
<dbReference type="Pfam" id="PF00187">
    <property type="entry name" value="Chitin_bind_1"/>
    <property type="match status" value="2"/>
</dbReference>
<dbReference type="CDD" id="cd00035">
    <property type="entry name" value="ChtBD1"/>
    <property type="match status" value="2"/>
</dbReference>
<feature type="disulfide bond" evidence="12">
    <location>
        <begin position="74"/>
        <end position="86"/>
    </location>
</feature>
<dbReference type="InterPro" id="IPR001223">
    <property type="entry name" value="Glyco_hydro18_cat"/>
</dbReference>
<evidence type="ECO:0000256" key="6">
    <source>
        <dbReference type="ARBA" id="ARBA00022669"/>
    </source>
</evidence>
<evidence type="ECO:0000259" key="16">
    <source>
        <dbReference type="PROSITE" id="PS51910"/>
    </source>
</evidence>
<dbReference type="Gene3D" id="3.10.50.10">
    <property type="match status" value="1"/>
</dbReference>
<sequence length="1335" mass="148538">MSFSNGRFRPFLLLFLIVQLLSVAVYAAECSKTKLCATGCCSSAGYCGTTTDHCGKGCQSTCDFKLECDKNNPCKGNACCSKHGHCGLGPDFCSKDNCVAGCEAKGECDPGGFGASFANHTKCPLNVCCSKHGYCGTTKDFCGKKTVNRPSCSSKSSPMRRVVGYIEGWASTRPCDRFKPSDIPDGVYTHINFAFASIDPKTFQIVPASSNDPALYRELTLKKRIDPHLKVFIAIGGWAFNDPGPTVTTFSDIARSEANQRTFIKSLISFMATYGFDGVDIDWEYPAADDREGREEDYDNLPKFLSNIKSALKQSGERNGLSIAIPASYWYLQHFDLAKISKHVDYFNVMTYDFHGSWDTPKSWLGNHLNSHTNLTEIKDAFDLLWRNKIDPDQVNMGLAFYARTFSVSNPSCMTPGCLFDAGGPAESCTDAVGVMSNPEIMRKSGGKIGQGELDKTAAVKILKFGRTWLTYDDVDTWKLKLDFARSQCLGGAMVWAISQDTSEGKFSKQLQQATGYKSRAVTTFNTTVALGGGVFKETTENEANGDVGNAQCRWSNCGQTCPSGWSAVKREDPYRKSYKELFLDDTGCGGNGIRTFCCPPGKQPFCQWLFHMNGKCKPGCPDRTGGDEMWEVASTSAACNNGKAQVACCRGDTPGLDVYRQYKWYGKEHDCAIDLGSKQCGWSSTFNMPLTSSWDGSGAQVCRDSKGKRGTRPICGDESDSTKAHFTNCGWADNFDLGLTDIADRSQCNGNCPSGQVKVALEVNKYMCSKGTLAYCCDVEATFSTKDIDEDDLEGLIKAWVKKPTCPKVDVDELSSRSTHTTPSSVSEQLASLVRRASSVTVPSAAAVQLTMERIMEHAPNSPETKEYREMFDRAFGTRWKHVTAAYLADLWFPHKGVMSMALPAVNTMCHMNEEEKAAKDAGEGLGSDETLICLWKDLEAIDPGLLQDPEDVESDVTGPTMEDLEEALGEWNWPLRWGGFGIKPRGTGGPRPVTAICPNTTKISFQTEEYINGDNGDALADANQDPARFFMPDTGDCLDDTVDDNGDRDDDEWVSEHILELQAFRNFIEYSMNVQNSIKQRTTPSGITIRPLFNPAEDHQLANCSMWLGDFLKGFGNWTAAGNAETPKKQLYSLLGSKGHSSHMVNCGAKLNSMKARFWQFIDPMSVAKWQTHCSQAKKSHLERAFSEFKLIAGVWNYLNHEAIKDKLVATHKDIAEWLVKFEKLYRKQYQTKPMNLGDIQWRDFMTFYFQAMVRFSKDWTDMRIRNLRKVWTDRLVELNRQYQQARAASGTRLAAQIQTERYAVLINLDKIDKWATKFESQTKFDEQIFQLE</sequence>
<dbReference type="InterPro" id="IPR001579">
    <property type="entry name" value="Glyco_hydro_18_chit_AS"/>
</dbReference>
<dbReference type="SMART" id="SM00636">
    <property type="entry name" value="Glyco_18"/>
    <property type="match status" value="1"/>
</dbReference>
<dbReference type="STRING" id="1325734.A0A428NKP8"/>
<evidence type="ECO:0000256" key="10">
    <source>
        <dbReference type="ARBA" id="ARBA00023295"/>
    </source>
</evidence>
<evidence type="ECO:0000256" key="1">
    <source>
        <dbReference type="ARBA" id="ARBA00000822"/>
    </source>
</evidence>
<feature type="disulfide bond" evidence="12">
    <location>
        <begin position="79"/>
        <end position="93"/>
    </location>
</feature>
<dbReference type="GO" id="GO:0008061">
    <property type="term" value="F:chitin binding"/>
    <property type="evidence" value="ECO:0007669"/>
    <property type="project" value="UniProtKB-UniRule"/>
</dbReference>
<dbReference type="PROSITE" id="PS50941">
    <property type="entry name" value="CHIT_BIND_I_2"/>
    <property type="match status" value="2"/>
</dbReference>
<keyword evidence="6 12" id="KW-0147">Chitin-binding</keyword>
<dbReference type="InterPro" id="IPR011583">
    <property type="entry name" value="Chitinase_II/V-like_cat"/>
</dbReference>
<feature type="domain" description="Chitin-binding type-1" evidence="15">
    <location>
        <begin position="27"/>
        <end position="64"/>
    </location>
</feature>
<dbReference type="GO" id="GO:0005576">
    <property type="term" value="C:extracellular region"/>
    <property type="evidence" value="ECO:0007669"/>
    <property type="project" value="UniProtKB-SubCell"/>
</dbReference>
<evidence type="ECO:0000256" key="8">
    <source>
        <dbReference type="ARBA" id="ARBA00023024"/>
    </source>
</evidence>
<dbReference type="SUPFAM" id="SSF54556">
    <property type="entry name" value="Chitinase insertion domain"/>
    <property type="match status" value="1"/>
</dbReference>
<dbReference type="InterPro" id="IPR036861">
    <property type="entry name" value="Endochitinase-like_sf"/>
</dbReference>
<evidence type="ECO:0000256" key="2">
    <source>
        <dbReference type="ARBA" id="ARBA00004613"/>
    </source>
</evidence>
<dbReference type="GO" id="GO:0006032">
    <property type="term" value="P:chitin catabolic process"/>
    <property type="evidence" value="ECO:0007669"/>
    <property type="project" value="UniProtKB-KW"/>
</dbReference>
<keyword evidence="11" id="KW-0624">Polysaccharide degradation</keyword>
<comment type="catalytic activity">
    <reaction evidence="1">
        <text>Random endo-hydrolysis of N-acetyl-beta-D-glucosaminide (1-&gt;4)-beta-linkages in chitin and chitodextrins.</text>
        <dbReference type="EC" id="3.2.1.14"/>
    </reaction>
</comment>
<dbReference type="SUPFAM" id="SSF51445">
    <property type="entry name" value="(Trans)glycosidases"/>
    <property type="match status" value="1"/>
</dbReference>
<evidence type="ECO:0000256" key="14">
    <source>
        <dbReference type="SAM" id="SignalP"/>
    </source>
</evidence>
<dbReference type="GO" id="GO:0000272">
    <property type="term" value="P:polysaccharide catabolic process"/>
    <property type="evidence" value="ECO:0007669"/>
    <property type="project" value="UniProtKB-KW"/>
</dbReference>
<dbReference type="PANTHER" id="PTHR11177">
    <property type="entry name" value="CHITINASE"/>
    <property type="match status" value="1"/>
</dbReference>
<evidence type="ECO:0000256" key="13">
    <source>
        <dbReference type="RuleBase" id="RU000489"/>
    </source>
</evidence>
<dbReference type="InterPro" id="IPR017853">
    <property type="entry name" value="GH"/>
</dbReference>
<feature type="signal peptide" evidence="14">
    <location>
        <begin position="1"/>
        <end position="27"/>
    </location>
</feature>
<evidence type="ECO:0000256" key="3">
    <source>
        <dbReference type="ARBA" id="ARBA00008682"/>
    </source>
</evidence>
<keyword evidence="5" id="KW-0964">Secreted</keyword>
<gene>
    <name evidence="17" type="ORF">CEP54_015844</name>
</gene>
<dbReference type="InterPro" id="IPR050314">
    <property type="entry name" value="Glycosyl_Hydrlase_18"/>
</dbReference>
<dbReference type="Gene3D" id="3.30.60.10">
    <property type="entry name" value="Endochitinase-like"/>
    <property type="match status" value="2"/>
</dbReference>
<keyword evidence="9" id="KW-0119">Carbohydrate metabolism</keyword>
<evidence type="ECO:0000256" key="5">
    <source>
        <dbReference type="ARBA" id="ARBA00022525"/>
    </source>
</evidence>
<organism evidence="17 18">
    <name type="scientific">Fusarium duplospermum</name>
    <dbReference type="NCBI Taxonomy" id="1325734"/>
    <lineage>
        <taxon>Eukaryota</taxon>
        <taxon>Fungi</taxon>
        <taxon>Dikarya</taxon>
        <taxon>Ascomycota</taxon>
        <taxon>Pezizomycotina</taxon>
        <taxon>Sordariomycetes</taxon>
        <taxon>Hypocreomycetidae</taxon>
        <taxon>Hypocreales</taxon>
        <taxon>Nectriaceae</taxon>
        <taxon>Fusarium</taxon>
        <taxon>Fusarium solani species complex</taxon>
    </lineage>
</organism>
<feature type="domain" description="GH18" evidence="16">
    <location>
        <begin position="160"/>
        <end position="518"/>
    </location>
</feature>
<evidence type="ECO:0000256" key="12">
    <source>
        <dbReference type="PROSITE-ProRule" id="PRU00261"/>
    </source>
</evidence>
<protein>
    <recommendedName>
        <fullName evidence="4">chitinase</fullName>
        <ecNumber evidence="4">3.2.1.14</ecNumber>
    </recommendedName>
</protein>
<dbReference type="EC" id="3.2.1.14" evidence="4"/>
<feature type="disulfide bond" evidence="12">
    <location>
        <begin position="40"/>
        <end position="54"/>
    </location>
</feature>
<keyword evidence="18" id="KW-1185">Reference proteome</keyword>
<dbReference type="OrthoDB" id="73875at2759"/>
<keyword evidence="7 13" id="KW-0378">Hydrolase</keyword>
<dbReference type="PROSITE" id="PS01095">
    <property type="entry name" value="GH18_1"/>
    <property type="match status" value="1"/>
</dbReference>
<evidence type="ECO:0000259" key="15">
    <source>
        <dbReference type="PROSITE" id="PS50941"/>
    </source>
</evidence>
<comment type="caution">
    <text evidence="12">Lacks conserved residue(s) required for the propagation of feature annotation.</text>
</comment>
<reference evidence="17 18" key="1">
    <citation type="submission" date="2017-06" db="EMBL/GenBank/DDBJ databases">
        <title>Comparative genomic analysis of Ambrosia Fusariam Clade fungi.</title>
        <authorList>
            <person name="Stajich J.E."/>
            <person name="Carrillo J."/>
            <person name="Kijimoto T."/>
            <person name="Eskalen A."/>
            <person name="O'Donnell K."/>
            <person name="Kasson M."/>
        </authorList>
    </citation>
    <scope>NUCLEOTIDE SEQUENCE [LARGE SCALE GENOMIC DNA]</scope>
    <source>
        <strain evidence="17 18">NRRL62584</strain>
    </source>
</reference>
<feature type="disulfide bond" evidence="12">
    <location>
        <begin position="58"/>
        <end position="62"/>
    </location>
</feature>
<dbReference type="SUPFAM" id="SSF57016">
    <property type="entry name" value="Plant lectins/antimicrobial peptides"/>
    <property type="match status" value="2"/>
</dbReference>
<keyword evidence="8" id="KW-0146">Chitin degradation</keyword>
<dbReference type="Pfam" id="PF00704">
    <property type="entry name" value="Glyco_hydro_18"/>
    <property type="match status" value="1"/>
</dbReference>
<dbReference type="PROSITE" id="PS00026">
    <property type="entry name" value="CHIT_BIND_I_1"/>
    <property type="match status" value="1"/>
</dbReference>
<evidence type="ECO:0000313" key="18">
    <source>
        <dbReference type="Proteomes" id="UP000288168"/>
    </source>
</evidence>
<accession>A0A428NKP8</accession>